<dbReference type="AlphaFoldDB" id="A0A1C5HJY4"/>
<dbReference type="EMBL" id="FMDN01000004">
    <property type="protein sequence ID" value="SCG46304.1"/>
    <property type="molecule type" value="Genomic_DNA"/>
</dbReference>
<dbReference type="Proteomes" id="UP000199408">
    <property type="component" value="Unassembled WGS sequence"/>
</dbReference>
<reference evidence="2" key="1">
    <citation type="submission" date="2016-06" db="EMBL/GenBank/DDBJ databases">
        <authorList>
            <person name="Varghese N."/>
        </authorList>
    </citation>
    <scope>NUCLEOTIDE SEQUENCE [LARGE SCALE GENOMIC DNA]</scope>
    <source>
        <strain evidence="2">DSM 43171</strain>
    </source>
</reference>
<gene>
    <name evidence="1" type="ORF">GA0070560_104322</name>
</gene>
<dbReference type="STRING" id="47864.GA0070560_104322"/>
<evidence type="ECO:0000313" key="2">
    <source>
        <dbReference type="Proteomes" id="UP000199408"/>
    </source>
</evidence>
<organism evidence="1 2">
    <name type="scientific">Micromonospora halophytica</name>
    <dbReference type="NCBI Taxonomy" id="47864"/>
    <lineage>
        <taxon>Bacteria</taxon>
        <taxon>Bacillati</taxon>
        <taxon>Actinomycetota</taxon>
        <taxon>Actinomycetes</taxon>
        <taxon>Micromonosporales</taxon>
        <taxon>Micromonosporaceae</taxon>
        <taxon>Micromonospora</taxon>
    </lineage>
</organism>
<name>A0A1C5HJY4_9ACTN</name>
<evidence type="ECO:0000313" key="1">
    <source>
        <dbReference type="EMBL" id="SCG46304.1"/>
    </source>
</evidence>
<keyword evidence="2" id="KW-1185">Reference proteome</keyword>
<sequence>MPATVDPAGRITSWPSRPEWTGLDLDASLPVPQAVASGPATLHRAGRLRGADVTFESLHGAVALARLIAPPPARPA</sequence>
<accession>A0A1C5HJY4</accession>
<protein>
    <submittedName>
        <fullName evidence="1">Uncharacterized protein</fullName>
    </submittedName>
</protein>
<proteinExistence type="predicted"/>
<dbReference type="RefSeq" id="WP_211565782.1">
    <property type="nucleotide sequence ID" value="NZ_FMDN01000004.1"/>
</dbReference>